<dbReference type="InterPro" id="IPR005835">
    <property type="entry name" value="NTP_transferase_dom"/>
</dbReference>
<evidence type="ECO:0000256" key="2">
    <source>
        <dbReference type="ARBA" id="ARBA00022695"/>
    </source>
</evidence>
<dbReference type="Proteomes" id="UP001314181">
    <property type="component" value="Unassembled WGS sequence"/>
</dbReference>
<organism evidence="4 5">
    <name type="scientific">Candidatus Xenohaliotis californiensis</name>
    <dbReference type="NCBI Taxonomy" id="84677"/>
    <lineage>
        <taxon>Bacteria</taxon>
        <taxon>Pseudomonadati</taxon>
        <taxon>Pseudomonadota</taxon>
        <taxon>Alphaproteobacteria</taxon>
        <taxon>Rickettsiales</taxon>
        <taxon>Anaplasmataceae</taxon>
        <taxon>Candidatus Xenohaliotis</taxon>
    </lineage>
</organism>
<sequence>MAHAIKEAVVFAAGFGTRMLPLTNTIPKPLVKIKHKTLLNIIIDKIFAAGVEKIYVNCHHKADMIVNHLKLHKMNHAISIIKEDILLETGGALANILPKLTSNICLTANSDVVWEEKHSHIEKMINAWDVEKMDILTMLHNANQVHGYNGFGDFNLNANSLLLNPKGIKKYMYMGVQIINVSLIKYINKKCFSLSELYNNATNASYEMPRCFGMVHSNGQVFHIGDVKTLTSINNHLPNQLNIY</sequence>
<dbReference type="SUPFAM" id="SSF53448">
    <property type="entry name" value="Nucleotide-diphospho-sugar transferases"/>
    <property type="match status" value="1"/>
</dbReference>
<keyword evidence="1 4" id="KW-0808">Transferase</keyword>
<accession>A0ABP0ETK4</accession>
<dbReference type="EMBL" id="CAWVOK010000026">
    <property type="protein sequence ID" value="CAK8163336.1"/>
    <property type="molecule type" value="Genomic_DNA"/>
</dbReference>
<dbReference type="InterPro" id="IPR050065">
    <property type="entry name" value="GlmU-like"/>
</dbReference>
<evidence type="ECO:0000313" key="5">
    <source>
        <dbReference type="Proteomes" id="UP001314181"/>
    </source>
</evidence>
<dbReference type="Gene3D" id="3.90.550.10">
    <property type="entry name" value="Spore Coat Polysaccharide Biosynthesis Protein SpsA, Chain A"/>
    <property type="match status" value="1"/>
</dbReference>
<protein>
    <submittedName>
        <fullName evidence="4">Nucleotidyl transferase domain-containing protein</fullName>
    </submittedName>
</protein>
<gene>
    <name evidence="4" type="ORF">CAXC1_330096</name>
</gene>
<keyword evidence="2" id="KW-0548">Nucleotidyltransferase</keyword>
<feature type="domain" description="Nucleotidyl transferase" evidence="3">
    <location>
        <begin position="8"/>
        <end position="152"/>
    </location>
</feature>
<dbReference type="PANTHER" id="PTHR43584">
    <property type="entry name" value="NUCLEOTIDYL TRANSFERASE"/>
    <property type="match status" value="1"/>
</dbReference>
<dbReference type="Pfam" id="PF00483">
    <property type="entry name" value="NTP_transferase"/>
    <property type="match status" value="1"/>
</dbReference>
<name>A0ABP0ETK4_9RICK</name>
<comment type="caution">
    <text evidence="4">The sequence shown here is derived from an EMBL/GenBank/DDBJ whole genome shotgun (WGS) entry which is preliminary data.</text>
</comment>
<evidence type="ECO:0000259" key="3">
    <source>
        <dbReference type="Pfam" id="PF00483"/>
    </source>
</evidence>
<dbReference type="PANTHER" id="PTHR43584:SF8">
    <property type="entry name" value="N-ACETYLMURAMATE ALPHA-1-PHOSPHATE URIDYLYLTRANSFERASE"/>
    <property type="match status" value="1"/>
</dbReference>
<dbReference type="GO" id="GO:0016740">
    <property type="term" value="F:transferase activity"/>
    <property type="evidence" value="ECO:0007669"/>
    <property type="project" value="UniProtKB-KW"/>
</dbReference>
<evidence type="ECO:0000313" key="4">
    <source>
        <dbReference type="EMBL" id="CAK8163336.1"/>
    </source>
</evidence>
<evidence type="ECO:0000256" key="1">
    <source>
        <dbReference type="ARBA" id="ARBA00022679"/>
    </source>
</evidence>
<dbReference type="InterPro" id="IPR029044">
    <property type="entry name" value="Nucleotide-diphossugar_trans"/>
</dbReference>
<proteinExistence type="predicted"/>
<keyword evidence="5" id="KW-1185">Reference proteome</keyword>
<reference evidence="4 5" key="1">
    <citation type="submission" date="2024-01" db="EMBL/GenBank/DDBJ databases">
        <authorList>
            <person name="Kunselman E."/>
        </authorList>
    </citation>
    <scope>NUCLEOTIDE SEQUENCE [LARGE SCALE GENOMIC DNA]</scope>
    <source>
        <strain evidence="4">2 abalone samples</strain>
    </source>
</reference>
<dbReference type="RefSeq" id="WP_338364454.1">
    <property type="nucleotide sequence ID" value="NZ_CAWVOK010000026.1"/>
</dbReference>